<gene>
    <name evidence="1" type="ORF">SSLN_LOCUS9635</name>
</gene>
<proteinExistence type="predicted"/>
<evidence type="ECO:0000313" key="3">
    <source>
        <dbReference type="WBParaSite" id="SSLN_0000999701-mRNA-1"/>
    </source>
</evidence>
<dbReference type="Proteomes" id="UP000275846">
    <property type="component" value="Unassembled WGS sequence"/>
</dbReference>
<keyword evidence="2" id="KW-1185">Reference proteome</keyword>
<dbReference type="WBParaSite" id="SSLN_0000999701-mRNA-1">
    <property type="protein sequence ID" value="SSLN_0000999701-mRNA-1"/>
    <property type="gene ID" value="SSLN_0000999701"/>
</dbReference>
<name>A0A183SZI7_SCHSO</name>
<reference evidence="1 2" key="2">
    <citation type="submission" date="2018-11" db="EMBL/GenBank/DDBJ databases">
        <authorList>
            <consortium name="Pathogen Informatics"/>
        </authorList>
    </citation>
    <scope>NUCLEOTIDE SEQUENCE [LARGE SCALE GENOMIC DNA]</scope>
    <source>
        <strain evidence="1 2">NST_G2</strain>
    </source>
</reference>
<reference evidence="3" key="1">
    <citation type="submission" date="2016-06" db="UniProtKB">
        <authorList>
            <consortium name="WormBaseParasite"/>
        </authorList>
    </citation>
    <scope>IDENTIFICATION</scope>
</reference>
<protein>
    <submittedName>
        <fullName evidence="3">Endonuclease</fullName>
    </submittedName>
</protein>
<evidence type="ECO:0000313" key="2">
    <source>
        <dbReference type="Proteomes" id="UP000275846"/>
    </source>
</evidence>
<organism evidence="3">
    <name type="scientific">Schistocephalus solidus</name>
    <name type="common">Tapeworm</name>
    <dbReference type="NCBI Taxonomy" id="70667"/>
    <lineage>
        <taxon>Eukaryota</taxon>
        <taxon>Metazoa</taxon>
        <taxon>Spiralia</taxon>
        <taxon>Lophotrochozoa</taxon>
        <taxon>Platyhelminthes</taxon>
        <taxon>Cestoda</taxon>
        <taxon>Eucestoda</taxon>
        <taxon>Diphyllobothriidea</taxon>
        <taxon>Diphyllobothriidae</taxon>
        <taxon>Schistocephalus</taxon>
    </lineage>
</organism>
<sequence length="78" mass="9045">MLGMPTAESRLQFTRSKNLKQYQQLLRPERMTALVARELARYKVDIVTLNETRFPKQGQPEALGAGYTFFWIGRPKAE</sequence>
<accession>A0A183SZI7</accession>
<dbReference type="AlphaFoldDB" id="A0A183SZI7"/>
<evidence type="ECO:0000313" key="1">
    <source>
        <dbReference type="EMBL" id="VDL96020.1"/>
    </source>
</evidence>
<dbReference type="EMBL" id="UYSU01035363">
    <property type="protein sequence ID" value="VDL96020.1"/>
    <property type="molecule type" value="Genomic_DNA"/>
</dbReference>